<dbReference type="EMBL" id="VSRR010008583">
    <property type="protein sequence ID" value="MPC48968.1"/>
    <property type="molecule type" value="Genomic_DNA"/>
</dbReference>
<organism evidence="2 3">
    <name type="scientific">Portunus trituberculatus</name>
    <name type="common">Swimming crab</name>
    <name type="synonym">Neptunus trituberculatus</name>
    <dbReference type="NCBI Taxonomy" id="210409"/>
    <lineage>
        <taxon>Eukaryota</taxon>
        <taxon>Metazoa</taxon>
        <taxon>Ecdysozoa</taxon>
        <taxon>Arthropoda</taxon>
        <taxon>Crustacea</taxon>
        <taxon>Multicrustacea</taxon>
        <taxon>Malacostraca</taxon>
        <taxon>Eumalacostraca</taxon>
        <taxon>Eucarida</taxon>
        <taxon>Decapoda</taxon>
        <taxon>Pleocyemata</taxon>
        <taxon>Brachyura</taxon>
        <taxon>Eubrachyura</taxon>
        <taxon>Portunoidea</taxon>
        <taxon>Portunidae</taxon>
        <taxon>Portuninae</taxon>
        <taxon>Portunus</taxon>
    </lineage>
</organism>
<keyword evidence="1" id="KW-1133">Transmembrane helix</keyword>
<sequence length="73" mass="8295">MLENVILMTVAARHNWQRVKWGHQGAFVYNHRWRGSLNLSDLKARKILHLLSGIIGTIPFVTSCNPSLLILTS</sequence>
<name>A0A5B7FVN3_PORTR</name>
<protein>
    <submittedName>
        <fullName evidence="2">Uncharacterized protein</fullName>
    </submittedName>
</protein>
<proteinExistence type="predicted"/>
<keyword evidence="3" id="KW-1185">Reference proteome</keyword>
<keyword evidence="1" id="KW-0812">Transmembrane</keyword>
<accession>A0A5B7FVN3</accession>
<feature type="transmembrane region" description="Helical" evidence="1">
    <location>
        <begin position="47"/>
        <end position="71"/>
    </location>
</feature>
<evidence type="ECO:0000313" key="2">
    <source>
        <dbReference type="EMBL" id="MPC48968.1"/>
    </source>
</evidence>
<evidence type="ECO:0000256" key="1">
    <source>
        <dbReference type="SAM" id="Phobius"/>
    </source>
</evidence>
<gene>
    <name evidence="2" type="ORF">E2C01_042756</name>
</gene>
<reference evidence="2 3" key="1">
    <citation type="submission" date="2019-05" db="EMBL/GenBank/DDBJ databases">
        <title>Another draft genome of Portunus trituberculatus and its Hox gene families provides insights of decapod evolution.</title>
        <authorList>
            <person name="Jeong J.-H."/>
            <person name="Song I."/>
            <person name="Kim S."/>
            <person name="Choi T."/>
            <person name="Kim D."/>
            <person name="Ryu S."/>
            <person name="Kim W."/>
        </authorList>
    </citation>
    <scope>NUCLEOTIDE SEQUENCE [LARGE SCALE GENOMIC DNA]</scope>
    <source>
        <tissue evidence="2">Muscle</tissue>
    </source>
</reference>
<dbReference type="Proteomes" id="UP000324222">
    <property type="component" value="Unassembled WGS sequence"/>
</dbReference>
<dbReference type="AlphaFoldDB" id="A0A5B7FVN3"/>
<keyword evidence="1" id="KW-0472">Membrane</keyword>
<evidence type="ECO:0000313" key="3">
    <source>
        <dbReference type="Proteomes" id="UP000324222"/>
    </source>
</evidence>
<comment type="caution">
    <text evidence="2">The sequence shown here is derived from an EMBL/GenBank/DDBJ whole genome shotgun (WGS) entry which is preliminary data.</text>
</comment>